<feature type="transmembrane region" description="Helical" evidence="2">
    <location>
        <begin position="578"/>
        <end position="598"/>
    </location>
</feature>
<dbReference type="SUPFAM" id="SSF82866">
    <property type="entry name" value="Multidrug efflux transporter AcrB transmembrane domain"/>
    <property type="match status" value="2"/>
</dbReference>
<feature type="transmembrane region" description="Helical" evidence="2">
    <location>
        <begin position="12"/>
        <end position="28"/>
    </location>
</feature>
<comment type="caution">
    <text evidence="3">The sequence shown here is derived from an EMBL/GenBank/DDBJ whole genome shotgun (WGS) entry which is preliminary data.</text>
</comment>
<keyword evidence="2" id="KW-0472">Membrane</keyword>
<dbReference type="PANTHER" id="PTHR32063:SF0">
    <property type="entry name" value="SWARMING MOTILITY PROTEIN SWRC"/>
    <property type="match status" value="1"/>
</dbReference>
<name>A0A9X1MTA6_9BACT</name>
<dbReference type="Gene3D" id="3.30.70.1320">
    <property type="entry name" value="Multidrug efflux transporter AcrB pore domain like"/>
    <property type="match status" value="2"/>
</dbReference>
<keyword evidence="2" id="KW-0812">Transmembrane</keyword>
<dbReference type="Proteomes" id="UP001139103">
    <property type="component" value="Unassembled WGS sequence"/>
</dbReference>
<feature type="transmembrane region" description="Helical" evidence="2">
    <location>
        <begin position="1065"/>
        <end position="1089"/>
    </location>
</feature>
<dbReference type="EMBL" id="JAJKFT010000010">
    <property type="protein sequence ID" value="MCC9632100.1"/>
    <property type="molecule type" value="Genomic_DNA"/>
</dbReference>
<feature type="region of interest" description="Disordered" evidence="1">
    <location>
        <begin position="1226"/>
        <end position="1266"/>
    </location>
</feature>
<feature type="transmembrane region" description="Helical" evidence="2">
    <location>
        <begin position="533"/>
        <end position="557"/>
    </location>
</feature>
<feature type="transmembrane region" description="Helical" evidence="2">
    <location>
        <begin position="1039"/>
        <end position="1058"/>
    </location>
</feature>
<proteinExistence type="predicted"/>
<feature type="transmembrane region" description="Helical" evidence="2">
    <location>
        <begin position="610"/>
        <end position="633"/>
    </location>
</feature>
<feature type="transmembrane region" description="Helical" evidence="2">
    <location>
        <begin position="445"/>
        <end position="464"/>
    </location>
</feature>
<dbReference type="PANTHER" id="PTHR32063">
    <property type="match status" value="1"/>
</dbReference>
<dbReference type="SUPFAM" id="SSF82693">
    <property type="entry name" value="Multidrug efflux transporter AcrB pore domain, PN1, PN2, PC1 and PC2 subdomains"/>
    <property type="match status" value="2"/>
</dbReference>
<feature type="transmembrane region" description="Helical" evidence="2">
    <location>
        <begin position="1095"/>
        <end position="1116"/>
    </location>
</feature>
<dbReference type="Pfam" id="PF00873">
    <property type="entry name" value="ACR_tran"/>
    <property type="match status" value="3"/>
</dbReference>
<keyword evidence="2" id="KW-1133">Transmembrane helix</keyword>
<dbReference type="InterPro" id="IPR001036">
    <property type="entry name" value="Acrflvin-R"/>
</dbReference>
<dbReference type="PRINTS" id="PR00702">
    <property type="entry name" value="ACRIFLAVINRP"/>
</dbReference>
<gene>
    <name evidence="3" type="ORF">LOC68_27210</name>
</gene>
<evidence type="ECO:0000256" key="2">
    <source>
        <dbReference type="SAM" id="Phobius"/>
    </source>
</evidence>
<dbReference type="Gene3D" id="1.20.1640.10">
    <property type="entry name" value="Multidrug efflux transporter AcrB transmembrane domain"/>
    <property type="match status" value="4"/>
</dbReference>
<dbReference type="RefSeq" id="WP_230224956.1">
    <property type="nucleotide sequence ID" value="NZ_JAJKFT010000010.1"/>
</dbReference>
<dbReference type="SUPFAM" id="SSF82714">
    <property type="entry name" value="Multidrug efflux transporter AcrB TolC docking domain, DN and DC subdomains"/>
    <property type="match status" value="2"/>
</dbReference>
<feature type="transmembrane region" description="Helical" evidence="2">
    <location>
        <begin position="1169"/>
        <end position="1192"/>
    </location>
</feature>
<feature type="transmembrane region" description="Helical" evidence="2">
    <location>
        <begin position="507"/>
        <end position="527"/>
    </location>
</feature>
<accession>A0A9X1MTA6</accession>
<protein>
    <submittedName>
        <fullName evidence="3">Efflux RND transporter permease subunit</fullName>
    </submittedName>
</protein>
<reference evidence="3" key="1">
    <citation type="submission" date="2021-11" db="EMBL/GenBank/DDBJ databases">
        <title>Genome sequence.</title>
        <authorList>
            <person name="Sun Q."/>
        </authorList>
    </citation>
    <scope>NUCLEOTIDE SEQUENCE</scope>
    <source>
        <strain evidence="3">JC732</strain>
    </source>
</reference>
<dbReference type="Gene3D" id="3.30.2090.10">
    <property type="entry name" value="Multidrug efflux transporter AcrB TolC docking domain, DN and DC subdomains"/>
    <property type="match status" value="2"/>
</dbReference>
<organism evidence="3 4">
    <name type="scientific">Blastopirellula sediminis</name>
    <dbReference type="NCBI Taxonomy" id="2894196"/>
    <lineage>
        <taxon>Bacteria</taxon>
        <taxon>Pseudomonadati</taxon>
        <taxon>Planctomycetota</taxon>
        <taxon>Planctomycetia</taxon>
        <taxon>Pirellulales</taxon>
        <taxon>Pirellulaceae</taxon>
        <taxon>Blastopirellula</taxon>
    </lineage>
</organism>
<evidence type="ECO:0000313" key="3">
    <source>
        <dbReference type="EMBL" id="MCC9632100.1"/>
    </source>
</evidence>
<dbReference type="GO" id="GO:0042910">
    <property type="term" value="F:xenobiotic transmembrane transporter activity"/>
    <property type="evidence" value="ECO:0007669"/>
    <property type="project" value="TreeGrafter"/>
</dbReference>
<dbReference type="Gene3D" id="3.30.70.1440">
    <property type="entry name" value="Multidrug efflux transporter AcrB pore domain"/>
    <property type="match status" value="1"/>
</dbReference>
<evidence type="ECO:0000256" key="1">
    <source>
        <dbReference type="SAM" id="MobiDB-lite"/>
    </source>
</evidence>
<feature type="transmembrane region" description="Helical" evidence="2">
    <location>
        <begin position="701"/>
        <end position="719"/>
    </location>
</feature>
<dbReference type="InterPro" id="IPR027463">
    <property type="entry name" value="AcrB_DN_DC_subdom"/>
</dbReference>
<feature type="compositionally biased region" description="Polar residues" evidence="1">
    <location>
        <begin position="1229"/>
        <end position="1238"/>
    </location>
</feature>
<evidence type="ECO:0000313" key="4">
    <source>
        <dbReference type="Proteomes" id="UP001139103"/>
    </source>
</evidence>
<feature type="transmembrane region" description="Helical" evidence="2">
    <location>
        <begin position="1145"/>
        <end position="1163"/>
    </location>
</feature>
<sequence>MIDALLNNPVKVAVGVLLVSLFGVVALLRMPMQLTPEVDTPTLTIETKWTGASPQEVEQEIIIEQEEQLKSVEGITKMTSESADSKGTITLEFLIGTNMSEALLLVNSRLAQVPDYPEDADQPVITTSNASDKPIAWFMLSARMPTEARYAKFLQEHPDQAENLKMARATENPAVLMVRLRKLLETNPEYVKLMPPPIFSDAQLDAFGHAHPDLAAELAKARKEAENNSELLYSLQQLAQASPEFLDLCEPKPFDVMNFRRFAEDEIEARFERVSGVSQSNVNGGLEDELQVIVDPELLAARQLTIGDVRRVLMSQNEDTSAGDFWEGKRRYVVRALGQFKSPEQVEYQLLAIRDGAPVFVRDVAHVELGHKKPDSIVRRFGESSIAINCMRETGANVLDVMDGLKETNKLLNEGVLKDNNLELTQVYDETDYINSSINLVQENIFIGGALTMCVLMLFLHLGARTLILIPFAMASAIASAYLSPWWFVLCMAILIGAGFWFARGALVVALAIPISIVGTFLILGVLGRSLNVISLAGMAFAVGMLVDNAVVVLENIYTYYSKGYSPLAAAARGTTEVWGAVFASTATTVAVFLPVVFVQEEAGQLFADIALAISAAVALSLIVSITVIPVAASRLFSKEDEENRDSNKQIDEKRNIPAVIAADGHRMGAVEQTISGAGQKMVRGIVELNRWFQGGVLRRIALISGITAGAIFLCWAFWPKVEYLPNGNRNLVFGVLLPPPGYNLDQLMDLGEVVETDLKPYWDVNPTDADFDQGEFPAIRDFFFVARGRQVFMGLKTYDDQRVAELIPLIQRVSGKLPGTFAVATQSSLFERGLTGGRKIEIEITGPDLPKLVGLGGNILRQSVQLIPNAQIRPVPSLDLSSPEVHVSPRLIQAADIGLSSADMGYAVNALVDGAYAGDYFLDGKKIDLTIKGETRFADATQKIEALPVATPLGSIVPLGAIANVDIGSGPEQVNHRERLRSIIIEVTPPPEVPMEYAMDQITSEIIQPLEASGQLGQEYRINLAGTADKLGKTWTSLRFNLILALLITYLLMAALFESWLYPFVIIFSVPLGAAGGIMGLSLLNLFVLQSLDVLTMLGFVILIGTVVNNPILIVHQALNHIREDGMNLDEAVLESVGSRIRPIFMTTTTTVLGLMPLVMFPGSGSELYRGLGSVVLGGLILSTIFTLVLVPSMFSLTVEAYEALVQMIWGKKTQMEKPKATRLLPATSGQAEQETVANYVLPKKEANGANGTTQSDSEKSKHGA</sequence>
<keyword evidence="4" id="KW-1185">Reference proteome</keyword>
<dbReference type="AlphaFoldDB" id="A0A9X1MTA6"/>
<dbReference type="Gene3D" id="3.30.70.1430">
    <property type="entry name" value="Multidrug efflux transporter AcrB pore domain"/>
    <property type="match status" value="2"/>
</dbReference>
<dbReference type="GO" id="GO:0005886">
    <property type="term" value="C:plasma membrane"/>
    <property type="evidence" value="ECO:0007669"/>
    <property type="project" value="TreeGrafter"/>
</dbReference>
<feature type="transmembrane region" description="Helical" evidence="2">
    <location>
        <begin position="484"/>
        <end position="502"/>
    </location>
</feature>